<evidence type="ECO:0000313" key="1">
    <source>
        <dbReference type="EMBL" id="EGV44281.1"/>
    </source>
</evidence>
<protein>
    <submittedName>
        <fullName evidence="1">Uncharacterized protein</fullName>
    </submittedName>
</protein>
<gene>
    <name evidence="1" type="ORF">BZARG_796</name>
</gene>
<evidence type="ECO:0000313" key="2">
    <source>
        <dbReference type="Proteomes" id="UP000003730"/>
    </source>
</evidence>
<comment type="caution">
    <text evidence="1">The sequence shown here is derived from an EMBL/GenBank/DDBJ whole genome shotgun (WGS) entry which is preliminary data.</text>
</comment>
<dbReference type="Proteomes" id="UP000003730">
    <property type="component" value="Unassembled WGS sequence"/>
</dbReference>
<dbReference type="RefSeq" id="WP_008635395.1">
    <property type="nucleotide sequence ID" value="NZ_AFXZ01000009.1"/>
</dbReference>
<reference evidence="1 2" key="1">
    <citation type="journal article" date="2008" name="Int. J. Syst. Evol. Microbiol.">
        <title>Bizionia argentinensis sp. nov., isolated from surface marine water in Antarctica.</title>
        <authorList>
            <person name="Bercovich A."/>
            <person name="Vazquez S.C."/>
            <person name="Yankilevich P."/>
            <person name="Coria S.H."/>
            <person name="Foti M."/>
            <person name="Hernandez E."/>
            <person name="Vidal A."/>
            <person name="Ruberto L."/>
            <person name="Melo C."/>
            <person name="Marenssi S."/>
            <person name="Criscuolo M."/>
            <person name="Memoli M."/>
            <person name="Arguelles M."/>
            <person name="Mac Cormack W.P."/>
        </authorList>
    </citation>
    <scope>NUCLEOTIDE SEQUENCE [LARGE SCALE GENOMIC DNA]</scope>
    <source>
        <strain evidence="1 2">JUB59</strain>
    </source>
</reference>
<name>G2EBB3_9FLAO</name>
<dbReference type="AlphaFoldDB" id="G2EBB3"/>
<sequence>MWDKISVIRFAYNLLPTFLRKPVLSAFVKVVTDPLSAMYYDWYNKRQEHLHILGHNWQICYMRGALNDKFDPDLRRIYIDGTGGESSKTYIYTPPENQTKYLGKIYIHNSLEFADTGADFTVYVPAEIMATQFYEVHAQIELYKLGGKRYLIIEI</sequence>
<dbReference type="eggNOG" id="ENOG5032RZP">
    <property type="taxonomic scope" value="Bacteria"/>
</dbReference>
<keyword evidence="2" id="KW-1185">Reference proteome</keyword>
<proteinExistence type="predicted"/>
<accession>G2EBB3</accession>
<dbReference type="OrthoDB" id="1072575at2"/>
<organism evidence="1 2">
    <name type="scientific">Bizionia argentinensis JUB59</name>
    <dbReference type="NCBI Taxonomy" id="1046627"/>
    <lineage>
        <taxon>Bacteria</taxon>
        <taxon>Pseudomonadati</taxon>
        <taxon>Bacteroidota</taxon>
        <taxon>Flavobacteriia</taxon>
        <taxon>Flavobacteriales</taxon>
        <taxon>Flavobacteriaceae</taxon>
        <taxon>Bizionia</taxon>
    </lineage>
</organism>
<dbReference type="STRING" id="1046627.BZARG_796"/>
<dbReference type="EMBL" id="AFXZ01000009">
    <property type="protein sequence ID" value="EGV44281.1"/>
    <property type="molecule type" value="Genomic_DNA"/>
</dbReference>